<evidence type="ECO:0000256" key="2">
    <source>
        <dbReference type="SAM" id="MobiDB-lite"/>
    </source>
</evidence>
<sequence>MTQITFSPGELFSMTMISLGLAVFFAALTFIIAVSSRRGALAAVDKSVIQKGLSRLWRRISIVIRIRQKAEYEHMEEQRLKLINQVIQLSQEANEKAKAVRQQELQAWEQLQAEKVARSEPTSRLAEPPESSLFRLGPLESDPIRLPPYRGPKDLKAWLFPPRREIPSFFFFRDAEVKDKPEDKNEG</sequence>
<feature type="region of interest" description="Disordered" evidence="2">
    <location>
        <begin position="118"/>
        <end position="139"/>
    </location>
</feature>
<dbReference type="AlphaFoldDB" id="A0A3P6SUF9"/>
<name>A0A3P6SUF9_DIBLA</name>
<protein>
    <submittedName>
        <fullName evidence="3">Uncharacterized protein</fullName>
    </submittedName>
</protein>
<proteinExistence type="predicted"/>
<dbReference type="OrthoDB" id="6231932at2759"/>
<evidence type="ECO:0000256" key="1">
    <source>
        <dbReference type="SAM" id="Coils"/>
    </source>
</evidence>
<feature type="coiled-coil region" evidence="1">
    <location>
        <begin position="72"/>
        <end position="103"/>
    </location>
</feature>
<keyword evidence="1" id="KW-0175">Coiled coil</keyword>
<accession>A0A3P6SUF9</accession>
<evidence type="ECO:0000313" key="4">
    <source>
        <dbReference type="Proteomes" id="UP000281553"/>
    </source>
</evidence>
<dbReference type="Proteomes" id="UP000281553">
    <property type="component" value="Unassembled WGS sequence"/>
</dbReference>
<keyword evidence="4" id="KW-1185">Reference proteome</keyword>
<dbReference type="EMBL" id="UYRU01041947">
    <property type="protein sequence ID" value="VDK71450.1"/>
    <property type="molecule type" value="Genomic_DNA"/>
</dbReference>
<gene>
    <name evidence="3" type="ORF">DILT_LOCUS2327</name>
</gene>
<reference evidence="3 4" key="1">
    <citation type="submission" date="2018-11" db="EMBL/GenBank/DDBJ databases">
        <authorList>
            <consortium name="Pathogen Informatics"/>
        </authorList>
    </citation>
    <scope>NUCLEOTIDE SEQUENCE [LARGE SCALE GENOMIC DNA]</scope>
</reference>
<organism evidence="3 4">
    <name type="scientific">Dibothriocephalus latus</name>
    <name type="common">Fish tapeworm</name>
    <name type="synonym">Diphyllobothrium latum</name>
    <dbReference type="NCBI Taxonomy" id="60516"/>
    <lineage>
        <taxon>Eukaryota</taxon>
        <taxon>Metazoa</taxon>
        <taxon>Spiralia</taxon>
        <taxon>Lophotrochozoa</taxon>
        <taxon>Platyhelminthes</taxon>
        <taxon>Cestoda</taxon>
        <taxon>Eucestoda</taxon>
        <taxon>Diphyllobothriidea</taxon>
        <taxon>Diphyllobothriidae</taxon>
        <taxon>Dibothriocephalus</taxon>
    </lineage>
</organism>
<evidence type="ECO:0000313" key="3">
    <source>
        <dbReference type="EMBL" id="VDK71450.1"/>
    </source>
</evidence>